<dbReference type="HOGENOM" id="CLU_069302_1_0_2"/>
<dbReference type="GeneID" id="24819529"/>
<reference evidence="2 3" key="2">
    <citation type="journal article" date="2016" name="ISME J.">
        <title>Physiological and genomic characterization of two novel marine thaumarchaeal strains indicates niche differentiation.</title>
        <authorList>
            <person name="Bayer B."/>
            <person name="Vojvoda J."/>
            <person name="Offre P."/>
            <person name="Alves R.J."/>
            <person name="Elisabeth N.H."/>
            <person name="Garcia J.A."/>
            <person name="Volland J.M."/>
            <person name="Srivastava A."/>
            <person name="Schleper C."/>
            <person name="Herndl G.J."/>
        </authorList>
    </citation>
    <scope>NUCLEOTIDE SEQUENCE [LARGE SCALE GENOMIC DNA]</scope>
    <source>
        <strain evidence="2 3">NF5</strain>
    </source>
</reference>
<evidence type="ECO:0000313" key="3">
    <source>
        <dbReference type="Proteomes" id="UP000032408"/>
    </source>
</evidence>
<dbReference type="GO" id="GO:0003677">
    <property type="term" value="F:DNA binding"/>
    <property type="evidence" value="ECO:0007669"/>
    <property type="project" value="InterPro"/>
</dbReference>
<dbReference type="InterPro" id="IPR028366">
    <property type="entry name" value="PhoU"/>
</dbReference>
<dbReference type="SUPFAM" id="SSF109755">
    <property type="entry name" value="PhoU-like"/>
    <property type="match status" value="1"/>
</dbReference>
<gene>
    <name evidence="2" type="ORF">NADRNF5_0281</name>
</gene>
<dbReference type="GO" id="GO:0045936">
    <property type="term" value="P:negative regulation of phosphate metabolic process"/>
    <property type="evidence" value="ECO:0007669"/>
    <property type="project" value="InterPro"/>
</dbReference>
<dbReference type="InterPro" id="IPR026022">
    <property type="entry name" value="PhoU_dom"/>
</dbReference>
<dbReference type="InterPro" id="IPR007159">
    <property type="entry name" value="SpoVT-AbrB_dom"/>
</dbReference>
<proteinExistence type="predicted"/>
<dbReference type="OrthoDB" id="40991at2157"/>
<protein>
    <submittedName>
        <fullName evidence="2">SpoVT/AbrB-like protein</fullName>
    </submittedName>
</protein>
<dbReference type="PANTHER" id="PTHR42930:SF2">
    <property type="entry name" value="PHOU DOMAIN-CONTAINING PROTEIN"/>
    <property type="match status" value="1"/>
</dbReference>
<feature type="domain" description="SpoVT-AbrB" evidence="1">
    <location>
        <begin position="12"/>
        <end position="58"/>
    </location>
</feature>
<dbReference type="PANTHER" id="PTHR42930">
    <property type="entry name" value="PHOSPHATE-SPECIFIC TRANSPORT SYSTEM ACCESSORY PROTEIN PHOU"/>
    <property type="match status" value="1"/>
</dbReference>
<dbReference type="KEGG" id="nin:NADRNF5_0281"/>
<dbReference type="RefSeq" id="WP_048114911.1">
    <property type="nucleotide sequence ID" value="NZ_CP011070.1"/>
</dbReference>
<evidence type="ECO:0000259" key="1">
    <source>
        <dbReference type="SMART" id="SM00966"/>
    </source>
</evidence>
<sequence>MEEREETRKIQFTGKSSYIVSLPKQWIMELGLKQGDQIRMVRKGSSTLELYPPKFESRIQKKEDAVIEIDAEEKPSSIIRKLISLYFLGFKTINVKPKNGRLSPNQRNTVKEAVKRMLMGSEIISDSSGGITVQVLVNLLELSVDGAFKRMIHLAKSMSSDAILAVKENNLELAQEVINTDDEVDRFGFYIIRQLKIAIQNEHMLKEMGFRNARNCLGYRLVVKNIERAGDHASFIAKDLLEFKKSVKKEILEKLQDMNEFCLSVLDESCLALFKEDYVQAEKIIEKAAEIAKYEKKVRDASKSLKDDEEIYRIRRMSENIRRVSEYASDIAEIVLNMNIEKVLKKTE</sequence>
<dbReference type="GO" id="GO:0030643">
    <property type="term" value="P:intracellular phosphate ion homeostasis"/>
    <property type="evidence" value="ECO:0007669"/>
    <property type="project" value="InterPro"/>
</dbReference>
<dbReference type="AlphaFoldDB" id="A0A0D5BZK3"/>
<name>A0A0D5BZK3_9ARCH</name>
<evidence type="ECO:0000313" key="2">
    <source>
        <dbReference type="EMBL" id="AJW69979.1"/>
    </source>
</evidence>
<dbReference type="EMBL" id="CP011070">
    <property type="protein sequence ID" value="AJW69979.1"/>
    <property type="molecule type" value="Genomic_DNA"/>
</dbReference>
<dbReference type="SMART" id="SM00966">
    <property type="entry name" value="SpoVT_AbrB"/>
    <property type="match status" value="1"/>
</dbReference>
<dbReference type="Proteomes" id="UP000032408">
    <property type="component" value="Chromosome"/>
</dbReference>
<dbReference type="Pfam" id="PF01895">
    <property type="entry name" value="PhoU"/>
    <property type="match status" value="2"/>
</dbReference>
<dbReference type="InterPro" id="IPR038078">
    <property type="entry name" value="PhoU-like_sf"/>
</dbReference>
<accession>A0A0D5BZK3</accession>
<reference evidence="3" key="1">
    <citation type="submission" date="2015-03" db="EMBL/GenBank/DDBJ databases">
        <title>Characterization of two novel Thaumarchaeota isolated from the Northern Adriatic Sea.</title>
        <authorList>
            <person name="Bayer B."/>
            <person name="Vojvoda J."/>
            <person name="Offre P."/>
            <person name="Srivastava A."/>
            <person name="Elisabeth N."/>
            <person name="Garcia J.A.L."/>
            <person name="Schleper C."/>
            <person name="Herndl G.J."/>
        </authorList>
    </citation>
    <scope>NUCLEOTIDE SEQUENCE [LARGE SCALE GENOMIC DNA]</scope>
    <source>
        <strain evidence="3">NF5</strain>
    </source>
</reference>
<dbReference type="STRING" id="1580092.NADRNF5_0281"/>
<organism evidence="2 3">
    <name type="scientific">Nitrosopumilus adriaticus</name>
    <dbReference type="NCBI Taxonomy" id="1580092"/>
    <lineage>
        <taxon>Archaea</taxon>
        <taxon>Nitrososphaerota</taxon>
        <taxon>Nitrososphaeria</taxon>
        <taxon>Nitrosopumilales</taxon>
        <taxon>Nitrosopumilaceae</taxon>
        <taxon>Nitrosopumilus</taxon>
    </lineage>
</organism>
<dbReference type="Pfam" id="PF04014">
    <property type="entry name" value="MazE_antitoxin"/>
    <property type="match status" value="1"/>
</dbReference>
<dbReference type="Gene3D" id="1.20.58.220">
    <property type="entry name" value="Phosphate transport system protein phou homolog 2, domain 2"/>
    <property type="match status" value="2"/>
</dbReference>
<keyword evidence="3" id="KW-1185">Reference proteome</keyword>